<dbReference type="InParanoid" id="A0A0C3K0W7"/>
<dbReference type="HOGENOM" id="CLU_2688812_0_0_1"/>
<dbReference type="AlphaFoldDB" id="A0A0C3K0W7"/>
<dbReference type="EMBL" id="KN831977">
    <property type="protein sequence ID" value="KIO03232.1"/>
    <property type="molecule type" value="Genomic_DNA"/>
</dbReference>
<organism evidence="1 2">
    <name type="scientific">Pisolithus tinctorius Marx 270</name>
    <dbReference type="NCBI Taxonomy" id="870435"/>
    <lineage>
        <taxon>Eukaryota</taxon>
        <taxon>Fungi</taxon>
        <taxon>Dikarya</taxon>
        <taxon>Basidiomycota</taxon>
        <taxon>Agaricomycotina</taxon>
        <taxon>Agaricomycetes</taxon>
        <taxon>Agaricomycetidae</taxon>
        <taxon>Boletales</taxon>
        <taxon>Sclerodermatineae</taxon>
        <taxon>Pisolithaceae</taxon>
        <taxon>Pisolithus</taxon>
    </lineage>
</organism>
<keyword evidence="2" id="KW-1185">Reference proteome</keyword>
<evidence type="ECO:0000313" key="1">
    <source>
        <dbReference type="EMBL" id="KIO03232.1"/>
    </source>
</evidence>
<name>A0A0C3K0W7_PISTI</name>
<gene>
    <name evidence="1" type="ORF">M404DRAFT_1001500</name>
</gene>
<sequence length="74" mass="8233">MFWSPPQTVSPGCMRPETGYETNVLEIPIVSGSLLAFVPVHVPFRLSVPHVELANIACTIHCYVGSVKWMSKEF</sequence>
<reference evidence="2" key="2">
    <citation type="submission" date="2015-01" db="EMBL/GenBank/DDBJ databases">
        <title>Evolutionary Origins and Diversification of the Mycorrhizal Mutualists.</title>
        <authorList>
            <consortium name="DOE Joint Genome Institute"/>
            <consortium name="Mycorrhizal Genomics Consortium"/>
            <person name="Kohler A."/>
            <person name="Kuo A."/>
            <person name="Nagy L.G."/>
            <person name="Floudas D."/>
            <person name="Copeland A."/>
            <person name="Barry K.W."/>
            <person name="Cichocki N."/>
            <person name="Veneault-Fourrey C."/>
            <person name="LaButti K."/>
            <person name="Lindquist E.A."/>
            <person name="Lipzen A."/>
            <person name="Lundell T."/>
            <person name="Morin E."/>
            <person name="Murat C."/>
            <person name="Riley R."/>
            <person name="Ohm R."/>
            <person name="Sun H."/>
            <person name="Tunlid A."/>
            <person name="Henrissat B."/>
            <person name="Grigoriev I.V."/>
            <person name="Hibbett D.S."/>
            <person name="Martin F."/>
        </authorList>
    </citation>
    <scope>NUCLEOTIDE SEQUENCE [LARGE SCALE GENOMIC DNA]</scope>
    <source>
        <strain evidence="2">Marx 270</strain>
    </source>
</reference>
<accession>A0A0C3K0W7</accession>
<protein>
    <submittedName>
        <fullName evidence="1">Uncharacterized protein</fullName>
    </submittedName>
</protein>
<reference evidence="1 2" key="1">
    <citation type="submission" date="2014-04" db="EMBL/GenBank/DDBJ databases">
        <authorList>
            <consortium name="DOE Joint Genome Institute"/>
            <person name="Kuo A."/>
            <person name="Kohler A."/>
            <person name="Costa M.D."/>
            <person name="Nagy L.G."/>
            <person name="Floudas D."/>
            <person name="Copeland A."/>
            <person name="Barry K.W."/>
            <person name="Cichocki N."/>
            <person name="Veneault-Fourrey C."/>
            <person name="LaButti K."/>
            <person name="Lindquist E.A."/>
            <person name="Lipzen A."/>
            <person name="Lundell T."/>
            <person name="Morin E."/>
            <person name="Murat C."/>
            <person name="Sun H."/>
            <person name="Tunlid A."/>
            <person name="Henrissat B."/>
            <person name="Grigoriev I.V."/>
            <person name="Hibbett D.S."/>
            <person name="Martin F."/>
            <person name="Nordberg H.P."/>
            <person name="Cantor M.N."/>
            <person name="Hua S.X."/>
        </authorList>
    </citation>
    <scope>NUCLEOTIDE SEQUENCE [LARGE SCALE GENOMIC DNA]</scope>
    <source>
        <strain evidence="1 2">Marx 270</strain>
    </source>
</reference>
<dbReference type="Proteomes" id="UP000054217">
    <property type="component" value="Unassembled WGS sequence"/>
</dbReference>
<evidence type="ECO:0000313" key="2">
    <source>
        <dbReference type="Proteomes" id="UP000054217"/>
    </source>
</evidence>
<proteinExistence type="predicted"/>